<dbReference type="Pfam" id="PF08757">
    <property type="entry name" value="CotH"/>
    <property type="match status" value="1"/>
</dbReference>
<protein>
    <submittedName>
        <fullName evidence="1">CotH kinase family protein</fullName>
    </submittedName>
</protein>
<dbReference type="AlphaFoldDB" id="A0AAE3DC11"/>
<dbReference type="RefSeq" id="WP_118770823.1">
    <property type="nucleotide sequence ID" value="NZ_JAJEPS010000011.1"/>
</dbReference>
<keyword evidence="1" id="KW-0418">Kinase</keyword>
<gene>
    <name evidence="1" type="ORF">LKD36_11540</name>
</gene>
<accession>A0AAE3DC11</accession>
<keyword evidence="1" id="KW-0808">Transferase</keyword>
<evidence type="ECO:0000313" key="2">
    <source>
        <dbReference type="Proteomes" id="UP001198220"/>
    </source>
</evidence>
<organism evidence="1 2">
    <name type="scientific">Hominiventricola filiformis</name>
    <dbReference type="NCBI Taxonomy" id="2885352"/>
    <lineage>
        <taxon>Bacteria</taxon>
        <taxon>Bacillati</taxon>
        <taxon>Bacillota</taxon>
        <taxon>Clostridia</taxon>
        <taxon>Lachnospirales</taxon>
        <taxon>Lachnospiraceae</taxon>
        <taxon>Hominiventricola</taxon>
    </lineage>
</organism>
<dbReference type="GO" id="GO:0016301">
    <property type="term" value="F:kinase activity"/>
    <property type="evidence" value="ECO:0007669"/>
    <property type="project" value="UniProtKB-KW"/>
</dbReference>
<dbReference type="InterPro" id="IPR014867">
    <property type="entry name" value="Spore_coat_CotH_CotH2/3/7"/>
</dbReference>
<reference evidence="1 2" key="1">
    <citation type="submission" date="2021-10" db="EMBL/GenBank/DDBJ databases">
        <title>Anaerobic single-cell dispensing facilitates the cultivation of human gut bacteria.</title>
        <authorList>
            <person name="Afrizal A."/>
        </authorList>
    </citation>
    <scope>NUCLEOTIDE SEQUENCE [LARGE SCALE GENOMIC DNA]</scope>
    <source>
        <strain evidence="1 2">CLA-AA-H276</strain>
    </source>
</reference>
<sequence>MKLKKHIRRLLLINAILIFICAGLITRDSSEDPEMDLPAIHIFLNDCTLEEIHDGATGIPYEGNTLDLDGKEYTNVRVKGRGNSSWKMPRRSYQIKLPSRDSMLGMPPAKKWLLIANYADASMMRNKLMYDLAGQMMDFAPQAEFADVWIDDEYKGTYLVCQRLATGKTSMNLKSEEGILAEVDTFYWYDTEYRFSSEYSPAVFTLKDACADDLGKEDSIAEKSFADFENYVRRFEDLLYAEDKDWDQISSMIDVDSFVAFYLLEEFSENPDSCRTSLYMYQDGPNDVLHMGPVWDFDKALGYAQKKKYGGDPKRDYVSQIQEYMGTEKDCTWYMELMKIPEFQDAVQECYQTTARDVFLTSEQLIEDYRHRIAKSAEYTESIWPVAEIAENCGHDPVQFSCWNDAVDYLKNWTKKRIQYFDQKWMSSN</sequence>
<dbReference type="Proteomes" id="UP001198220">
    <property type="component" value="Unassembled WGS sequence"/>
</dbReference>
<dbReference type="PANTHER" id="PTHR40050:SF1">
    <property type="entry name" value="INNER SPORE COAT PROTEIN H"/>
    <property type="match status" value="1"/>
</dbReference>
<dbReference type="EMBL" id="JAJEPS010000011">
    <property type="protein sequence ID" value="MCC2126800.1"/>
    <property type="molecule type" value="Genomic_DNA"/>
</dbReference>
<evidence type="ECO:0000313" key="1">
    <source>
        <dbReference type="EMBL" id="MCC2126800.1"/>
    </source>
</evidence>
<comment type="caution">
    <text evidence="1">The sequence shown here is derived from an EMBL/GenBank/DDBJ whole genome shotgun (WGS) entry which is preliminary data.</text>
</comment>
<keyword evidence="2" id="KW-1185">Reference proteome</keyword>
<dbReference type="PANTHER" id="PTHR40050">
    <property type="entry name" value="INNER SPORE COAT PROTEIN H"/>
    <property type="match status" value="1"/>
</dbReference>
<name>A0AAE3DC11_9FIRM</name>
<proteinExistence type="predicted"/>